<evidence type="ECO:0000256" key="3">
    <source>
        <dbReference type="ARBA" id="ARBA00022490"/>
    </source>
</evidence>
<reference evidence="9 10" key="1">
    <citation type="submission" date="2019-09" db="EMBL/GenBank/DDBJ databases">
        <title>Characterization of the phylogenetic diversity of two novel species belonging to the genus Bifidobacterium: Bifidobacterium cebidarum sp. nov. and Bifidobacterium leontopitheci sp. nov.</title>
        <authorList>
            <person name="Lugli G.A."/>
            <person name="Duranti S."/>
            <person name="Milani C."/>
            <person name="Turroni F."/>
            <person name="Ventura M."/>
        </authorList>
    </citation>
    <scope>NUCLEOTIDE SEQUENCE [LARGE SCALE GENOMIC DNA]</scope>
    <source>
        <strain evidence="9 10">DSM 100238</strain>
    </source>
</reference>
<dbReference type="RefSeq" id="WP_240812401.1">
    <property type="nucleotide sequence ID" value="NZ_JBHLXF010000007.1"/>
</dbReference>
<evidence type="ECO:0000256" key="7">
    <source>
        <dbReference type="SAM" id="MobiDB-lite"/>
    </source>
</evidence>
<evidence type="ECO:0000259" key="8">
    <source>
        <dbReference type="Pfam" id="PF02562"/>
    </source>
</evidence>
<keyword evidence="3" id="KW-0963">Cytoplasm</keyword>
<proteinExistence type="inferred from homology"/>
<dbReference type="Pfam" id="PF02562">
    <property type="entry name" value="PhoH"/>
    <property type="match status" value="1"/>
</dbReference>
<organism evidence="9 10">
    <name type="scientific">Bifidobacterium apri</name>
    <dbReference type="NCBI Taxonomy" id="1769423"/>
    <lineage>
        <taxon>Bacteria</taxon>
        <taxon>Bacillati</taxon>
        <taxon>Actinomycetota</taxon>
        <taxon>Actinomycetes</taxon>
        <taxon>Bifidobacteriales</taxon>
        <taxon>Bifidobacteriaceae</taxon>
        <taxon>Bifidobacterium</taxon>
    </lineage>
</organism>
<dbReference type="InterPro" id="IPR003714">
    <property type="entry name" value="PhoH"/>
</dbReference>
<feature type="domain" description="PhoH-like protein" evidence="8">
    <location>
        <begin position="146"/>
        <end position="348"/>
    </location>
</feature>
<dbReference type="InterPro" id="IPR027417">
    <property type="entry name" value="P-loop_NTPase"/>
</dbReference>
<dbReference type="InterPro" id="IPR051451">
    <property type="entry name" value="PhoH2-like"/>
</dbReference>
<evidence type="ECO:0000313" key="9">
    <source>
        <dbReference type="EMBL" id="KAB8296463.1"/>
    </source>
</evidence>
<feature type="compositionally biased region" description="Basic and acidic residues" evidence="7">
    <location>
        <begin position="395"/>
        <end position="409"/>
    </location>
</feature>
<dbReference type="SUPFAM" id="SSF52540">
    <property type="entry name" value="P-loop containing nucleoside triphosphate hydrolases"/>
    <property type="match status" value="1"/>
</dbReference>
<dbReference type="Gene3D" id="3.40.50.300">
    <property type="entry name" value="P-loop containing nucleotide triphosphate hydrolases"/>
    <property type="match status" value="1"/>
</dbReference>
<feature type="compositionally biased region" description="Basic and acidic residues" evidence="7">
    <location>
        <begin position="355"/>
        <end position="369"/>
    </location>
</feature>
<gene>
    <name evidence="9" type="ORF">DSM100238_1487</name>
</gene>
<dbReference type="PANTHER" id="PTHR30473:SF1">
    <property type="entry name" value="PHOH-LIKE PROTEIN"/>
    <property type="match status" value="1"/>
</dbReference>
<comment type="subcellular location">
    <subcellularLocation>
        <location evidence="1">Cytoplasm</location>
    </subcellularLocation>
</comment>
<evidence type="ECO:0000256" key="2">
    <source>
        <dbReference type="ARBA" id="ARBA00010393"/>
    </source>
</evidence>
<protein>
    <recommendedName>
        <fullName evidence="6">PhoH-like protein</fullName>
    </recommendedName>
</protein>
<evidence type="ECO:0000256" key="1">
    <source>
        <dbReference type="ARBA" id="ARBA00004496"/>
    </source>
</evidence>
<keyword evidence="4" id="KW-0547">Nucleotide-binding</keyword>
<dbReference type="EMBL" id="WBSO01000013">
    <property type="protein sequence ID" value="KAB8296463.1"/>
    <property type="molecule type" value="Genomic_DNA"/>
</dbReference>
<comment type="similarity">
    <text evidence="2">Belongs to the PhoH family.</text>
</comment>
<evidence type="ECO:0000256" key="6">
    <source>
        <dbReference type="ARBA" id="ARBA00039970"/>
    </source>
</evidence>
<dbReference type="Proteomes" id="UP000440041">
    <property type="component" value="Unassembled WGS sequence"/>
</dbReference>
<dbReference type="PANTHER" id="PTHR30473">
    <property type="entry name" value="PROTEIN PHOH"/>
    <property type="match status" value="1"/>
</dbReference>
<evidence type="ECO:0000256" key="4">
    <source>
        <dbReference type="ARBA" id="ARBA00022741"/>
    </source>
</evidence>
<dbReference type="GO" id="GO:0005829">
    <property type="term" value="C:cytosol"/>
    <property type="evidence" value="ECO:0007669"/>
    <property type="project" value="TreeGrafter"/>
</dbReference>
<dbReference type="GO" id="GO:0005524">
    <property type="term" value="F:ATP binding"/>
    <property type="evidence" value="ECO:0007669"/>
    <property type="project" value="UniProtKB-KW"/>
</dbReference>
<name>A0A6A2WCL3_9BIFI</name>
<feature type="region of interest" description="Disordered" evidence="7">
    <location>
        <begin position="355"/>
        <end position="409"/>
    </location>
</feature>
<evidence type="ECO:0000256" key="5">
    <source>
        <dbReference type="ARBA" id="ARBA00022840"/>
    </source>
</evidence>
<keyword evidence="5" id="KW-0067">ATP-binding</keyword>
<dbReference type="FunFam" id="3.40.50.300:FF:000013">
    <property type="entry name" value="PhoH family ATPase"/>
    <property type="match status" value="1"/>
</dbReference>
<keyword evidence="10" id="KW-1185">Reference proteome</keyword>
<dbReference type="AlphaFoldDB" id="A0A6A2WCL3"/>
<evidence type="ECO:0000313" key="10">
    <source>
        <dbReference type="Proteomes" id="UP000440041"/>
    </source>
</evidence>
<comment type="caution">
    <text evidence="9">The sequence shown here is derived from an EMBL/GenBank/DDBJ whole genome shotgun (WGS) entry which is preliminary data.</text>
</comment>
<sequence length="409" mass="44704">MATTTRVVTVPPELDPVAVFGPIDEVIRVVEQAFPELTIIVRGNRVAIVSRSKQTEAQAAQAEEVMHTLIDEAYTAPMDADTVRRLLDRRALRNGPRAQRLDDIRKFGASAAVPRNAVVDSANRIDHDRRRAHVPGVITFAAGVPVRPKTPGQIAYVNTIESNTITFAIGPAGTGKTYLAVAKAVRAFQDGEVRRIILTRPAVEAGENLGFLPGTLSEKVDPYLRPLYDALSDMLGGEQLHRLMDDGTIEVAPLAYMRGRTLNDAFVILDEAQNTTEQQMKMFLTRLGFNTKMVITGDITQVDLTVPRSGLATIEDILRGIKGIAFAHLASQDVVRHALVGKIVQAYDRHAAIAGDHGRRERGKNERARLNARWTVEPDNSDHAGHADGSTGKTKTADNDSDHEEHNNG</sequence>
<accession>A0A6A2WCL3</accession>